<feature type="transmembrane region" description="Helical" evidence="3">
    <location>
        <begin position="1135"/>
        <end position="1155"/>
    </location>
</feature>
<dbReference type="InterPro" id="IPR031390">
    <property type="entry name" value="OFCC1"/>
</dbReference>
<sequence>MSDAQASLNPEEENPNASVLEEEGSSERVERKSKGKKKTKGAAKARKESKVIEEDADEDEVPSRPGKKKKGKKKAARKVSDTSETGENSILDDTPKETVIEIKDEKEGDAELQEIVVKKEEAQVEGDNVVEEAAVPVEGSEEGKKDNKKDGEGEERKETVPDSERPGVRRRATLSDLKSESVDKGDEEQAADATAGSEDLDSVKEEVSIEIKKESETAEDEKDTDTKETATKAAGDETSTEQKEEDATTEAGKPAERTEAGQDEKPETVAIAMDETVVPVEEEVKTEAAEGGESVVKPGNTEGGEDENEHVEHVVVPVEEEVKSEAAEGGESVVKTGSTEGGEGEPSQEDAVPVTMETTVTNENETGEDHSKYDELDDELPWAMYRSLDTPPQRPPVEEDDDWPASDDDGDYAPPKNDDLPDLDMLMGTLDGGESELETTTSPPPLILPEEKHAKQRRIEELKQGIANDPIDLYDEEFEKRMEDEILMIGNISLEMVQEEERRLRDEHIAYQQQQAKVQRERQEDLLMREAKAKKEVMKVMRAKRKRLQQREDLMMQQDRLIQNRIHRAFRRAEEQLLKSLTARKGEVKAMYGDLILADGQYGGSKGRRWKVDWNRTPQPIQIKLKCLRGVKDKLPAGRYVLMVSLYDRLGGHVLKWSNLKGQQWGGATLPLQHDGEFFNIEVKIDQSVFTVCPSKPDVRPGMILVFELFILRGSVTPTDRVVGWGCFPICDGEFNIVDGKYKAPFLRGDMDPHIDKHEKIEELMADDLENWLCNLYFEIVKLPRYMAGQKEYEVELQFTSGILSYPSRTNIDEENIDGEEPIFGSRIDLKSPSPSSSRRGSRISMMGSSFFGSSAHIESAVEEKEGMGSSHNLQVEVPEMRRTSLAVPDPMLRQRRSSASSRRLSRPVTTHTSRRAAEMDASSDGSGTDYSDDEVLMLKKDDGFRPVKGQPGMYYKKHLNNPVDVHAKKMFTMLPKTPLMTRKKKRKKLTHLEELEEHTFTVQPPWSNKGHIPRYDREKMQYVGRQLMAELGLSQWRSREFWAMLLLIAFTWWLRLYAHYGGQWVYLQALAVPVSKYDFLAYTVTLNYQSTLLKTREEISMVVLGPFTNIIIFCLTVIFSWILQRLYGTSPNIFSRFIMAYGINVLLDPIWILIVDSALMRYVNVGGDVPIGDAFKLYWHFIRFENNGAVGIVLTVFLYIVTIFTSSVVIYFYFLRIHNNGRLMDVYHRLHAREDEFFIPYDLEISNVELSYISKKAEQYRGEEGERRKTAVYDYIWEEEQIDESDMGTSDRKKTGHREITTHVSIHTIHLDGLRELYRHFLRLPDGAVVEVFGEMGVVGMDESIKQALIKGTTYQSMDSARGSRASIRGRSRTGSGISESSLRRPSVMLEVPKTSRAPSPV</sequence>
<feature type="compositionally biased region" description="Basic residues" evidence="2">
    <location>
        <begin position="33"/>
        <end position="44"/>
    </location>
</feature>
<dbReference type="Proteomes" id="UP001159427">
    <property type="component" value="Unassembled WGS sequence"/>
</dbReference>
<keyword evidence="3" id="KW-0472">Membrane</keyword>
<keyword evidence="3" id="KW-0812">Transmembrane</keyword>
<feature type="compositionally biased region" description="Acidic residues" evidence="2">
    <location>
        <begin position="10"/>
        <end position="24"/>
    </location>
</feature>
<feature type="compositionally biased region" description="Acidic residues" evidence="2">
    <location>
        <begin position="398"/>
        <end position="411"/>
    </location>
</feature>
<dbReference type="PANTHER" id="PTHR33862:SF3">
    <property type="entry name" value="OROFACIAL CLEFT 1 CANDIDATE GENE 1 PROTEIN"/>
    <property type="match status" value="1"/>
</dbReference>
<feature type="transmembrane region" description="Helical" evidence="3">
    <location>
        <begin position="1190"/>
        <end position="1215"/>
    </location>
</feature>
<evidence type="ECO:0000313" key="4">
    <source>
        <dbReference type="EMBL" id="CAH3182533.1"/>
    </source>
</evidence>
<feature type="compositionally biased region" description="Low complexity" evidence="2">
    <location>
        <begin position="921"/>
        <end position="930"/>
    </location>
</feature>
<feature type="compositionally biased region" description="Basic and acidic residues" evidence="2">
    <location>
        <begin position="253"/>
        <end position="267"/>
    </location>
</feature>
<dbReference type="PANTHER" id="PTHR33862">
    <property type="entry name" value="OROFACIAL CLEFT 1 CANDIDATE GENE 1 PROTEIN"/>
    <property type="match status" value="1"/>
</dbReference>
<reference evidence="4 5" key="1">
    <citation type="submission" date="2022-05" db="EMBL/GenBank/DDBJ databases">
        <authorList>
            <consortium name="Genoscope - CEA"/>
            <person name="William W."/>
        </authorList>
    </citation>
    <scope>NUCLEOTIDE SEQUENCE [LARGE SCALE GENOMIC DNA]</scope>
</reference>
<comment type="caution">
    <text evidence="4">The sequence shown here is derived from an EMBL/GenBank/DDBJ whole genome shotgun (WGS) entry which is preliminary data.</text>
</comment>
<feature type="compositionally biased region" description="Basic residues" evidence="2">
    <location>
        <begin position="65"/>
        <end position="77"/>
    </location>
</feature>
<evidence type="ECO:0000256" key="2">
    <source>
        <dbReference type="SAM" id="MobiDB-lite"/>
    </source>
</evidence>
<keyword evidence="1" id="KW-0175">Coiled coil</keyword>
<name>A0ABN8RVI8_9CNID</name>
<feature type="compositionally biased region" description="Low complexity" evidence="2">
    <location>
        <begin position="1361"/>
        <end position="1382"/>
    </location>
</feature>
<organism evidence="4 5">
    <name type="scientific">Porites evermanni</name>
    <dbReference type="NCBI Taxonomy" id="104178"/>
    <lineage>
        <taxon>Eukaryota</taxon>
        <taxon>Metazoa</taxon>
        <taxon>Cnidaria</taxon>
        <taxon>Anthozoa</taxon>
        <taxon>Hexacorallia</taxon>
        <taxon>Scleractinia</taxon>
        <taxon>Fungiina</taxon>
        <taxon>Poritidae</taxon>
        <taxon>Porites</taxon>
    </lineage>
</organism>
<accession>A0ABN8RVI8</accession>
<feature type="compositionally biased region" description="Basic and acidic residues" evidence="2">
    <location>
        <begin position="141"/>
        <end position="167"/>
    </location>
</feature>
<dbReference type="EMBL" id="CALNXI010002072">
    <property type="protein sequence ID" value="CAH3182533.1"/>
    <property type="molecule type" value="Genomic_DNA"/>
</dbReference>
<feature type="compositionally biased region" description="Basic and acidic residues" evidence="2">
    <location>
        <begin position="93"/>
        <end position="106"/>
    </location>
</feature>
<feature type="compositionally biased region" description="Low complexity" evidence="2">
    <location>
        <begin position="354"/>
        <end position="364"/>
    </location>
</feature>
<proteinExistence type="predicted"/>
<feature type="compositionally biased region" description="Low complexity" evidence="2">
    <location>
        <begin position="832"/>
        <end position="845"/>
    </location>
</feature>
<feature type="coiled-coil region" evidence="1">
    <location>
        <begin position="494"/>
        <end position="551"/>
    </location>
</feature>
<evidence type="ECO:0000256" key="1">
    <source>
        <dbReference type="SAM" id="Coils"/>
    </source>
</evidence>
<evidence type="ECO:0000313" key="5">
    <source>
        <dbReference type="Proteomes" id="UP001159427"/>
    </source>
</evidence>
<feature type="region of interest" description="Disordered" evidence="2">
    <location>
        <begin position="862"/>
        <end position="931"/>
    </location>
</feature>
<feature type="region of interest" description="Disordered" evidence="2">
    <location>
        <begin position="1360"/>
        <end position="1403"/>
    </location>
</feature>
<keyword evidence="3" id="KW-1133">Transmembrane helix</keyword>
<feature type="transmembrane region" description="Helical" evidence="3">
    <location>
        <begin position="1042"/>
        <end position="1059"/>
    </location>
</feature>
<keyword evidence="5" id="KW-1185">Reference proteome</keyword>
<feature type="region of interest" description="Disordered" evidence="2">
    <location>
        <begin position="1"/>
        <end position="448"/>
    </location>
</feature>
<gene>
    <name evidence="4" type="ORF">PEVE_00014263</name>
</gene>
<protein>
    <submittedName>
        <fullName evidence="4">Uncharacterized protein</fullName>
    </submittedName>
</protein>
<evidence type="ECO:0000256" key="3">
    <source>
        <dbReference type="SAM" id="Phobius"/>
    </source>
</evidence>
<feature type="transmembrane region" description="Helical" evidence="3">
    <location>
        <begin position="1100"/>
        <end position="1123"/>
    </location>
</feature>
<feature type="region of interest" description="Disordered" evidence="2">
    <location>
        <begin position="824"/>
        <end position="845"/>
    </location>
</feature>
<feature type="compositionally biased region" description="Basic and acidic residues" evidence="2">
    <location>
        <begin position="201"/>
        <end position="216"/>
    </location>
</feature>